<evidence type="ECO:0000256" key="8">
    <source>
        <dbReference type="ARBA" id="ARBA00023180"/>
    </source>
</evidence>
<evidence type="ECO:0000256" key="1">
    <source>
        <dbReference type="ARBA" id="ARBA00004115"/>
    </source>
</evidence>
<organism evidence="12">
    <name type="scientific">Azumapecten farreri</name>
    <name type="common">Farrer's scallop</name>
    <name type="synonym">Chlamys farreri</name>
    <dbReference type="NCBI Taxonomy" id="106299"/>
    <lineage>
        <taxon>Eukaryota</taxon>
        <taxon>Metazoa</taxon>
        <taxon>Spiralia</taxon>
        <taxon>Lophotrochozoa</taxon>
        <taxon>Mollusca</taxon>
        <taxon>Bivalvia</taxon>
        <taxon>Autobranchia</taxon>
        <taxon>Pteriomorphia</taxon>
        <taxon>Pectinida</taxon>
        <taxon>Pectinoidea</taxon>
        <taxon>Pectinidae</taxon>
        <taxon>Azumapecten</taxon>
    </lineage>
</organism>
<keyword evidence="3" id="KW-0812">Transmembrane</keyword>
<evidence type="ECO:0000256" key="4">
    <source>
        <dbReference type="ARBA" id="ARBA00022729"/>
    </source>
</evidence>
<dbReference type="Gene3D" id="2.60.120.430">
    <property type="entry name" value="Galactose-binding lectin"/>
    <property type="match status" value="1"/>
</dbReference>
<name>A0A385UIK0_AZUFA</name>
<keyword evidence="7" id="KW-0472">Membrane</keyword>
<evidence type="ECO:0000256" key="2">
    <source>
        <dbReference type="ARBA" id="ARBA00009141"/>
    </source>
</evidence>
<dbReference type="PROSITE" id="PS51257">
    <property type="entry name" value="PROKAR_LIPOPROTEIN"/>
    <property type="match status" value="1"/>
</dbReference>
<dbReference type="PANTHER" id="PTHR13460">
    <property type="match status" value="1"/>
</dbReference>
<feature type="compositionally biased region" description="Acidic residues" evidence="10">
    <location>
        <begin position="243"/>
        <end position="254"/>
    </location>
</feature>
<dbReference type="AlphaFoldDB" id="A0A385UIK0"/>
<comment type="similarity">
    <text evidence="2">Belongs to the malectin family.</text>
</comment>
<keyword evidence="4" id="KW-0732">Signal</keyword>
<dbReference type="PANTHER" id="PTHR13460:SF0">
    <property type="entry name" value="MALECTIN"/>
    <property type="match status" value="1"/>
</dbReference>
<dbReference type="GO" id="GO:0030246">
    <property type="term" value="F:carbohydrate binding"/>
    <property type="evidence" value="ECO:0007669"/>
    <property type="project" value="InterPro"/>
</dbReference>
<comment type="subcellular location">
    <subcellularLocation>
        <location evidence="1">Endoplasmic reticulum membrane</location>
        <topology evidence="1">Single-pass type I membrane protein</topology>
    </subcellularLocation>
</comment>
<evidence type="ECO:0000256" key="3">
    <source>
        <dbReference type="ARBA" id="ARBA00022692"/>
    </source>
</evidence>
<reference evidence="12" key="1">
    <citation type="submission" date="2017-11" db="EMBL/GenBank/DDBJ databases">
        <authorList>
            <person name="Han C.G."/>
        </authorList>
    </citation>
    <scope>NUCLEOTIDE SEQUENCE</scope>
</reference>
<evidence type="ECO:0000256" key="10">
    <source>
        <dbReference type="SAM" id="MobiDB-lite"/>
    </source>
</evidence>
<dbReference type="InterPro" id="IPR039155">
    <property type="entry name" value="MLEC"/>
</dbReference>
<dbReference type="Pfam" id="PF11721">
    <property type="entry name" value="Malectin"/>
    <property type="match status" value="1"/>
</dbReference>
<evidence type="ECO:0000256" key="9">
    <source>
        <dbReference type="ARBA" id="ARBA00023277"/>
    </source>
</evidence>
<evidence type="ECO:0000256" key="6">
    <source>
        <dbReference type="ARBA" id="ARBA00022989"/>
    </source>
</evidence>
<dbReference type="InterPro" id="IPR021720">
    <property type="entry name" value="Malectin_dom"/>
</dbReference>
<accession>A0A385UIK0</accession>
<protein>
    <submittedName>
        <fullName evidence="12">Malectin</fullName>
    </submittedName>
</protein>
<dbReference type="GO" id="GO:0005789">
    <property type="term" value="C:endoplasmic reticulum membrane"/>
    <property type="evidence" value="ECO:0007669"/>
    <property type="project" value="UniProtKB-SubCell"/>
</dbReference>
<sequence length="302" mass="33665">MALRAALPGHSPVWTSSQNMLSACSRVYASMTFCFFHRKHMLFLICTILSLVTQSLGIGEVIWAVNCGGESHTDINGIRYETDSLKVGISSDYGKTLMVSRVVAQDQILYQTERYHMSTFGYEIPLSGDGEYVLVLKFCEVWFTSPNQKVFDVTLNGEHTVVDELDIYSKVGRGVAHDELIEFTIRSGKLKVNGETSKINSKLLVEFMKGDYDNPKINAIYLMKGTIDDVPKLPSLPGTETTREEEEVDEEEDSPDRPSKARRPSGPKVKDPYASDDTSTMLLPVIIALGAFIPLLFCLCKL</sequence>
<keyword evidence="5" id="KW-0256">Endoplasmic reticulum</keyword>
<evidence type="ECO:0000256" key="5">
    <source>
        <dbReference type="ARBA" id="ARBA00022824"/>
    </source>
</evidence>
<feature type="region of interest" description="Disordered" evidence="10">
    <location>
        <begin position="232"/>
        <end position="275"/>
    </location>
</feature>
<evidence type="ECO:0000313" key="12">
    <source>
        <dbReference type="EMBL" id="AYB71126.1"/>
    </source>
</evidence>
<keyword evidence="8" id="KW-0325">Glycoprotein</keyword>
<feature type="domain" description="Malectin" evidence="11">
    <location>
        <begin position="61"/>
        <end position="220"/>
    </location>
</feature>
<keyword evidence="6" id="KW-1133">Transmembrane helix</keyword>
<proteinExistence type="evidence at transcript level"/>
<evidence type="ECO:0000259" key="11">
    <source>
        <dbReference type="Pfam" id="PF11721"/>
    </source>
</evidence>
<keyword evidence="9" id="KW-0119">Carbohydrate metabolism</keyword>
<dbReference type="EMBL" id="MG546685">
    <property type="protein sequence ID" value="AYB71126.1"/>
    <property type="molecule type" value="mRNA"/>
</dbReference>
<evidence type="ECO:0000256" key="7">
    <source>
        <dbReference type="ARBA" id="ARBA00023136"/>
    </source>
</evidence>